<sequence>MKTNKALLGIIVGVAVGTAVGVLFAPDKGEKTRKKIASKTQDAKDKLKESFDDFVETASQKYASIKEEGEAILKTKKEDLKNAINQEVKKA</sequence>
<feature type="transmembrane region" description="Helical" evidence="1">
    <location>
        <begin position="6"/>
        <end position="25"/>
    </location>
</feature>
<organism evidence="2 3">
    <name type="scientific">Mariniflexile ostreae</name>
    <dbReference type="NCBI Taxonomy" id="1520892"/>
    <lineage>
        <taxon>Bacteria</taxon>
        <taxon>Pseudomonadati</taxon>
        <taxon>Bacteroidota</taxon>
        <taxon>Flavobacteriia</taxon>
        <taxon>Flavobacteriales</taxon>
        <taxon>Flavobacteriaceae</taxon>
        <taxon>Mariniflexile</taxon>
    </lineage>
</organism>
<reference evidence="2 3" key="1">
    <citation type="submission" date="2024-09" db="EMBL/GenBank/DDBJ databases">
        <authorList>
            <person name="Sun Q."/>
            <person name="Mori K."/>
        </authorList>
    </citation>
    <scope>NUCLEOTIDE SEQUENCE [LARGE SCALE GENOMIC DNA]</scope>
    <source>
        <strain evidence="2 3">CECT 8622</strain>
    </source>
</reference>
<proteinExistence type="predicted"/>
<keyword evidence="1" id="KW-0472">Membrane</keyword>
<dbReference type="InterPro" id="IPR052928">
    <property type="entry name" value="Desiccation-related_membrane"/>
</dbReference>
<name>A0ABV5FD84_9FLAO</name>
<dbReference type="RefSeq" id="WP_379861635.1">
    <property type="nucleotide sequence ID" value="NZ_JBHMFC010000074.1"/>
</dbReference>
<evidence type="ECO:0000313" key="2">
    <source>
        <dbReference type="EMBL" id="MFB9057408.1"/>
    </source>
</evidence>
<protein>
    <submittedName>
        <fullName evidence="2">YtxH domain-containing protein</fullName>
    </submittedName>
</protein>
<gene>
    <name evidence="2" type="ORF">ACFFU9_11720</name>
</gene>
<accession>A0ABV5FD84</accession>
<dbReference type="Proteomes" id="UP001589585">
    <property type="component" value="Unassembled WGS sequence"/>
</dbReference>
<dbReference type="PANTHER" id="PTHR35792">
    <property type="entry name" value="GENERAL STRESS PROTEIN"/>
    <property type="match status" value="1"/>
</dbReference>
<evidence type="ECO:0000313" key="3">
    <source>
        <dbReference type="Proteomes" id="UP001589585"/>
    </source>
</evidence>
<keyword evidence="1" id="KW-0812">Transmembrane</keyword>
<dbReference type="PANTHER" id="PTHR35792:SF2">
    <property type="entry name" value="GENERAL STRESS PROTEIN"/>
    <property type="match status" value="1"/>
</dbReference>
<keyword evidence="3" id="KW-1185">Reference proteome</keyword>
<dbReference type="EMBL" id="JBHMFC010000074">
    <property type="protein sequence ID" value="MFB9057408.1"/>
    <property type="molecule type" value="Genomic_DNA"/>
</dbReference>
<evidence type="ECO:0000256" key="1">
    <source>
        <dbReference type="SAM" id="Phobius"/>
    </source>
</evidence>
<comment type="caution">
    <text evidence="2">The sequence shown here is derived from an EMBL/GenBank/DDBJ whole genome shotgun (WGS) entry which is preliminary data.</text>
</comment>
<dbReference type="Pfam" id="PF12732">
    <property type="entry name" value="YtxH"/>
    <property type="match status" value="1"/>
</dbReference>
<dbReference type="InterPro" id="IPR024623">
    <property type="entry name" value="YtxH"/>
</dbReference>
<keyword evidence="1" id="KW-1133">Transmembrane helix</keyword>